<dbReference type="EMBL" id="ML769464">
    <property type="protein sequence ID" value="KAE9399814.1"/>
    <property type="molecule type" value="Genomic_DNA"/>
</dbReference>
<proteinExistence type="predicted"/>
<gene>
    <name evidence="1" type="ORF">BT96DRAFT_993615</name>
</gene>
<dbReference type="OrthoDB" id="2742205at2759"/>
<name>A0A6A4HRZ6_9AGAR</name>
<dbReference type="Proteomes" id="UP000799118">
    <property type="component" value="Unassembled WGS sequence"/>
</dbReference>
<organism evidence="1 2">
    <name type="scientific">Gymnopus androsaceus JB14</name>
    <dbReference type="NCBI Taxonomy" id="1447944"/>
    <lineage>
        <taxon>Eukaryota</taxon>
        <taxon>Fungi</taxon>
        <taxon>Dikarya</taxon>
        <taxon>Basidiomycota</taxon>
        <taxon>Agaricomycotina</taxon>
        <taxon>Agaricomycetes</taxon>
        <taxon>Agaricomycetidae</taxon>
        <taxon>Agaricales</taxon>
        <taxon>Marasmiineae</taxon>
        <taxon>Omphalotaceae</taxon>
        <taxon>Gymnopus</taxon>
    </lineage>
</organism>
<accession>A0A6A4HRZ6</accession>
<protein>
    <submittedName>
        <fullName evidence="1">Uncharacterized protein</fullName>
    </submittedName>
</protein>
<keyword evidence="2" id="KW-1185">Reference proteome</keyword>
<evidence type="ECO:0000313" key="2">
    <source>
        <dbReference type="Proteomes" id="UP000799118"/>
    </source>
</evidence>
<sequence length="167" mass="18762">MLRIVSDGGLLCYEHEDDLDCMNVPSEDEDLDEDHSYCGSDNDDDEDAKCTCGLHAKHWSSTINLKRLVVRDLVLERLHEFFSLEPSLPLYNGIESTIDELMDVLSTIATSSSSNLAVAFGIYASEADMDSIIDLRLLDNHSHLLFRKIQTATKLLISRNPNTVHVH</sequence>
<dbReference type="AlphaFoldDB" id="A0A6A4HRZ6"/>
<evidence type="ECO:0000313" key="1">
    <source>
        <dbReference type="EMBL" id="KAE9399814.1"/>
    </source>
</evidence>
<reference evidence="1" key="1">
    <citation type="journal article" date="2019" name="Environ. Microbiol.">
        <title>Fungal ecological strategies reflected in gene transcription - a case study of two litter decomposers.</title>
        <authorList>
            <person name="Barbi F."/>
            <person name="Kohler A."/>
            <person name="Barry K."/>
            <person name="Baskaran P."/>
            <person name="Daum C."/>
            <person name="Fauchery L."/>
            <person name="Ihrmark K."/>
            <person name="Kuo A."/>
            <person name="LaButti K."/>
            <person name="Lipzen A."/>
            <person name="Morin E."/>
            <person name="Grigoriev I.V."/>
            <person name="Henrissat B."/>
            <person name="Lindahl B."/>
            <person name="Martin F."/>
        </authorList>
    </citation>
    <scope>NUCLEOTIDE SEQUENCE</scope>
    <source>
        <strain evidence="1">JB14</strain>
    </source>
</reference>